<gene>
    <name evidence="2" type="ORF">ACFQSB_34705</name>
</gene>
<feature type="compositionally biased region" description="Basic and acidic residues" evidence="1">
    <location>
        <begin position="99"/>
        <end position="120"/>
    </location>
</feature>
<feature type="compositionally biased region" description="Low complexity" evidence="1">
    <location>
        <begin position="80"/>
        <end position="98"/>
    </location>
</feature>
<organism evidence="2 3">
    <name type="scientific">Sphaerisporangium rhizosphaerae</name>
    <dbReference type="NCBI Taxonomy" id="2269375"/>
    <lineage>
        <taxon>Bacteria</taxon>
        <taxon>Bacillati</taxon>
        <taxon>Actinomycetota</taxon>
        <taxon>Actinomycetes</taxon>
        <taxon>Streptosporangiales</taxon>
        <taxon>Streptosporangiaceae</taxon>
        <taxon>Sphaerisporangium</taxon>
    </lineage>
</organism>
<dbReference type="EMBL" id="JBHTCG010000037">
    <property type="protein sequence ID" value="MFC7387400.1"/>
    <property type="molecule type" value="Genomic_DNA"/>
</dbReference>
<sequence>MSYSSYGPEPTGRPEQAEGAGGSARPGRRRRSPQGDAPAGGYPAPRSAPAYDQGSAPAYDQGSARRAAPQQNPDAGWDTRSSPGRSGAAPRPRPAAADPRARAGDPRRGPADPRSRRSEAAFEDTQSMQEVAAAGSAAPRREPSGAETVVSRDAGPRRSRRAQGGPARAGAG</sequence>
<dbReference type="Proteomes" id="UP001596496">
    <property type="component" value="Unassembled WGS sequence"/>
</dbReference>
<reference evidence="3" key="1">
    <citation type="journal article" date="2019" name="Int. J. Syst. Evol. Microbiol.">
        <title>The Global Catalogue of Microorganisms (GCM) 10K type strain sequencing project: providing services to taxonomists for standard genome sequencing and annotation.</title>
        <authorList>
            <consortium name="The Broad Institute Genomics Platform"/>
            <consortium name="The Broad Institute Genome Sequencing Center for Infectious Disease"/>
            <person name="Wu L."/>
            <person name="Ma J."/>
        </authorList>
    </citation>
    <scope>NUCLEOTIDE SEQUENCE [LARGE SCALE GENOMIC DNA]</scope>
    <source>
        <strain evidence="3">CECT 7649</strain>
    </source>
</reference>
<proteinExistence type="predicted"/>
<accession>A0ABW2PGB7</accession>
<feature type="compositionally biased region" description="Low complexity" evidence="1">
    <location>
        <begin position="162"/>
        <end position="172"/>
    </location>
</feature>
<feature type="non-terminal residue" evidence="2">
    <location>
        <position position="172"/>
    </location>
</feature>
<evidence type="ECO:0000313" key="2">
    <source>
        <dbReference type="EMBL" id="MFC7387400.1"/>
    </source>
</evidence>
<keyword evidence="3" id="KW-1185">Reference proteome</keyword>
<evidence type="ECO:0000256" key="1">
    <source>
        <dbReference type="SAM" id="MobiDB-lite"/>
    </source>
</evidence>
<feature type="region of interest" description="Disordered" evidence="1">
    <location>
        <begin position="1"/>
        <end position="172"/>
    </location>
</feature>
<evidence type="ECO:0000313" key="3">
    <source>
        <dbReference type="Proteomes" id="UP001596496"/>
    </source>
</evidence>
<comment type="caution">
    <text evidence="2">The sequence shown here is derived from an EMBL/GenBank/DDBJ whole genome shotgun (WGS) entry which is preliminary data.</text>
</comment>
<protein>
    <submittedName>
        <fullName evidence="2">Uncharacterized protein</fullName>
    </submittedName>
</protein>
<name>A0ABW2PGB7_9ACTN</name>